<dbReference type="Pfam" id="PF10414">
    <property type="entry name" value="CysG_dimeriser"/>
    <property type="match status" value="1"/>
</dbReference>
<dbReference type="CDD" id="cd11642">
    <property type="entry name" value="SUMT"/>
    <property type="match status" value="1"/>
</dbReference>
<dbReference type="InterPro" id="IPR036291">
    <property type="entry name" value="NAD(P)-bd_dom_sf"/>
</dbReference>
<comment type="pathway">
    <text evidence="14">Cofactor biosynthesis; adenosylcobalamin biosynthesis; sirohydrochlorin from precorrin-2: step 1/1.</text>
</comment>
<evidence type="ECO:0000256" key="9">
    <source>
        <dbReference type="ARBA" id="ARBA00023239"/>
    </source>
</evidence>
<dbReference type="EC" id="2.1.1.107" evidence="14"/>
<accession>A0ABY9EGF5</accession>
<dbReference type="SUPFAM" id="SSF53790">
    <property type="entry name" value="Tetrapyrrole methylase"/>
    <property type="match status" value="1"/>
</dbReference>
<dbReference type="InterPro" id="IPR003043">
    <property type="entry name" value="Uropor_MeTrfase_CS"/>
</dbReference>
<dbReference type="Gene3D" id="3.30.160.110">
    <property type="entry name" value="Siroheme synthase, domain 2"/>
    <property type="match status" value="1"/>
</dbReference>
<comment type="pathway">
    <text evidence="1 14">Porphyrin-containing compound metabolism; siroheme biosynthesis; sirohydrochlorin from precorrin-2: step 1/1.</text>
</comment>
<evidence type="ECO:0000256" key="11">
    <source>
        <dbReference type="ARBA" id="ARBA00023268"/>
    </source>
</evidence>
<evidence type="ECO:0000256" key="10">
    <source>
        <dbReference type="ARBA" id="ARBA00023244"/>
    </source>
</evidence>
<dbReference type="InterPro" id="IPR000878">
    <property type="entry name" value="4pyrrol_Mease"/>
</dbReference>
<feature type="active site" description="Proton donor" evidence="14">
    <location>
        <position position="271"/>
    </location>
</feature>
<feature type="binding site" evidence="14">
    <location>
        <position position="226"/>
    </location>
    <ligand>
        <name>S-adenosyl-L-methionine</name>
        <dbReference type="ChEBI" id="CHEBI:59789"/>
    </ligand>
</feature>
<evidence type="ECO:0000256" key="8">
    <source>
        <dbReference type="ARBA" id="ARBA00023027"/>
    </source>
</evidence>
<evidence type="ECO:0000256" key="6">
    <source>
        <dbReference type="ARBA" id="ARBA00022691"/>
    </source>
</evidence>
<dbReference type="GO" id="GO:0032259">
    <property type="term" value="P:methylation"/>
    <property type="evidence" value="ECO:0007669"/>
    <property type="project" value="UniProtKB-KW"/>
</dbReference>
<sequence>MRYLPIAFDVQNRPCLIVGGGAVATRKARLLYRAGARLWVVSPTIVAELKQLVNDSNGALFEATYCADYLHRAELVIAASDNAEVNAQVSADARARHLPVNVVDAPQLCTFTFPAMVERGDLAIGINSGGAAPVLARRIRAQVEALLSPGLATLVGLAARVRSRVKAALPEAQRRGFWEWVFSGPVASRVEAGKLAEGESVLLKALQDWAGRPPPTGEVYLVGGGPGDPDLLTFRALRLMQQADAVLYDRLVSPAVLDLVRRDAERIYVGKKKAFHSVPQGDINQLLVDLASKGKKVLRLKGGDPFIFGRGGEEIDKLAEHGIPFQVVPGITAASGCASYAGIPLTHRDYAQSVRFITGHLQEGSLDLPWGELASDGQTLVFYMGLTGLETICTELARHGLPAETPAALIEKGTTPAQRVIVGDLKTLPTLAKEKAVRAPTLTIIGGVVSLHEKLHWYQRDQSDFQAPVCDD</sequence>
<keyword evidence="6 14" id="KW-0949">S-adenosyl-L-methionine</keyword>
<keyword evidence="8 14" id="KW-0520">NAD</keyword>
<dbReference type="Gene3D" id="3.40.50.720">
    <property type="entry name" value="NAD(P)-binding Rossmann-like Domain"/>
    <property type="match status" value="1"/>
</dbReference>
<keyword evidence="4 14" id="KW-0489">Methyltransferase</keyword>
<protein>
    <recommendedName>
        <fullName evidence="14">Siroheme synthase</fullName>
    </recommendedName>
    <domain>
        <recommendedName>
            <fullName evidence="14">Uroporphyrinogen-III C-methyltransferase</fullName>
            <shortName evidence="14">Urogen III methylase</shortName>
            <ecNumber evidence="14">2.1.1.107</ecNumber>
        </recommendedName>
        <alternativeName>
            <fullName evidence="14">SUMT</fullName>
        </alternativeName>
        <alternativeName>
            <fullName evidence="14">Uroporphyrinogen III methylase</fullName>
            <shortName evidence="14">UROM</shortName>
        </alternativeName>
    </domain>
    <domain>
        <recommendedName>
            <fullName evidence="14">Precorrin-2 dehydrogenase</fullName>
            <ecNumber evidence="14">1.3.1.76</ecNumber>
        </recommendedName>
    </domain>
    <domain>
        <recommendedName>
            <fullName evidence="14">Sirohydrochlorin ferrochelatase</fullName>
            <ecNumber evidence="14">4.99.1.4</ecNumber>
        </recommendedName>
    </domain>
</protein>
<name>A0ABY9EGF5_9GAMM</name>
<feature type="modified residue" description="Phosphoserine" evidence="14">
    <location>
        <position position="128"/>
    </location>
</feature>
<dbReference type="SUPFAM" id="SSF51735">
    <property type="entry name" value="NAD(P)-binding Rossmann-fold domains"/>
    <property type="match status" value="1"/>
</dbReference>
<dbReference type="EC" id="1.3.1.76" evidence="14"/>
<dbReference type="InterPro" id="IPR037115">
    <property type="entry name" value="Sirohaem_synt_dimer_dom_sf"/>
</dbReference>
<dbReference type="GO" id="GO:0043115">
    <property type="term" value="F:precorrin-2 dehydrogenase activity"/>
    <property type="evidence" value="ECO:0007669"/>
    <property type="project" value="UniProtKB-EC"/>
</dbReference>
<dbReference type="SUPFAM" id="SSF75615">
    <property type="entry name" value="Siroheme synthase middle domains-like"/>
    <property type="match status" value="1"/>
</dbReference>
<feature type="binding site" evidence="14">
    <location>
        <position position="307"/>
    </location>
    <ligand>
        <name>S-adenosyl-L-methionine</name>
        <dbReference type="ChEBI" id="CHEBI:59789"/>
    </ligand>
</feature>
<feature type="domain" description="Siroheme synthase central" evidence="18">
    <location>
        <begin position="119"/>
        <end position="145"/>
    </location>
</feature>
<reference evidence="19 20" key="1">
    <citation type="submission" date="2022-05" db="EMBL/GenBank/DDBJ databases">
        <title>Microbulbifer sp. nov., isolated from sponge.</title>
        <authorList>
            <person name="Gao L."/>
        </authorList>
    </citation>
    <scope>NUCLEOTIDE SEQUENCE [LARGE SCALE GENOMIC DNA]</scope>
    <source>
        <strain evidence="19 20">MI-G</strain>
    </source>
</reference>
<dbReference type="Proteomes" id="UP001321520">
    <property type="component" value="Chromosome"/>
</dbReference>
<dbReference type="RefSeq" id="WP_301418208.1">
    <property type="nucleotide sequence ID" value="NZ_CP098023.1"/>
</dbReference>
<dbReference type="PIRSF" id="PIRSF036426">
    <property type="entry name" value="Sirohaem_synth"/>
    <property type="match status" value="1"/>
</dbReference>
<dbReference type="NCBIfam" id="TIGR01470">
    <property type="entry name" value="cysG_Nterm"/>
    <property type="match status" value="1"/>
</dbReference>
<dbReference type="NCBIfam" id="NF007922">
    <property type="entry name" value="PRK10637.1"/>
    <property type="match status" value="1"/>
</dbReference>
<dbReference type="InterPro" id="IPR006367">
    <property type="entry name" value="Sirohaem_synthase_N"/>
</dbReference>
<keyword evidence="10 14" id="KW-0627">Porphyrin biosynthesis</keyword>
<dbReference type="EMBL" id="CP098023">
    <property type="protein sequence ID" value="WKD51183.1"/>
    <property type="molecule type" value="Genomic_DNA"/>
</dbReference>
<feature type="binding site" evidence="14">
    <location>
        <begin position="22"/>
        <end position="23"/>
    </location>
    <ligand>
        <name>NAD(+)</name>
        <dbReference type="ChEBI" id="CHEBI:57540"/>
    </ligand>
</feature>
<evidence type="ECO:0000256" key="14">
    <source>
        <dbReference type="HAMAP-Rule" id="MF_01646"/>
    </source>
</evidence>
<keyword evidence="11 14" id="KW-0511">Multifunctional enzyme</keyword>
<feature type="binding site" evidence="14">
    <location>
        <position position="413"/>
    </location>
    <ligand>
        <name>S-adenosyl-L-methionine</name>
        <dbReference type="ChEBI" id="CHEBI:59789"/>
    </ligand>
</feature>
<evidence type="ECO:0000313" key="19">
    <source>
        <dbReference type="EMBL" id="WKD51183.1"/>
    </source>
</evidence>
<dbReference type="Pfam" id="PF00590">
    <property type="entry name" value="TP_methylase"/>
    <property type="match status" value="1"/>
</dbReference>
<feature type="binding site" evidence="14">
    <location>
        <position position="384"/>
    </location>
    <ligand>
        <name>S-adenosyl-L-methionine</name>
        <dbReference type="ChEBI" id="CHEBI:59789"/>
    </ligand>
</feature>
<feature type="region of interest" description="Uroporphyrinogen-III C-methyltransferase" evidence="14">
    <location>
        <begin position="217"/>
        <end position="472"/>
    </location>
</feature>
<evidence type="ECO:0000256" key="13">
    <source>
        <dbReference type="ARBA" id="ARBA00047561"/>
    </source>
</evidence>
<dbReference type="NCBIfam" id="TIGR01469">
    <property type="entry name" value="cobA_cysG_Cterm"/>
    <property type="match status" value="1"/>
</dbReference>
<feature type="domain" description="Sirohaem synthase dimerisation" evidence="17">
    <location>
        <begin position="151"/>
        <end position="206"/>
    </location>
</feature>
<dbReference type="GO" id="GO:0004851">
    <property type="term" value="F:uroporphyrin-III C-methyltransferase activity"/>
    <property type="evidence" value="ECO:0007669"/>
    <property type="project" value="UniProtKB-EC"/>
</dbReference>
<comment type="pathway">
    <text evidence="14">Porphyrin-containing compound metabolism; siroheme biosynthesis; siroheme from sirohydrochlorin: step 1/1.</text>
</comment>
<dbReference type="PANTHER" id="PTHR45790">
    <property type="entry name" value="SIROHEME SYNTHASE-RELATED"/>
    <property type="match status" value="1"/>
</dbReference>
<evidence type="ECO:0000256" key="7">
    <source>
        <dbReference type="ARBA" id="ARBA00023002"/>
    </source>
</evidence>
<evidence type="ECO:0000256" key="1">
    <source>
        <dbReference type="ARBA" id="ARBA00005010"/>
    </source>
</evidence>
<dbReference type="PANTHER" id="PTHR45790:SF1">
    <property type="entry name" value="SIROHEME SYNTHASE"/>
    <property type="match status" value="1"/>
</dbReference>
<evidence type="ECO:0000256" key="4">
    <source>
        <dbReference type="ARBA" id="ARBA00022603"/>
    </source>
</evidence>
<keyword evidence="3 14" id="KW-0169">Cobalamin biosynthesis</keyword>
<dbReference type="Gene3D" id="3.40.1010.10">
    <property type="entry name" value="Cobalt-precorrin-4 Transmethylase, Domain 1"/>
    <property type="match status" value="1"/>
</dbReference>
<keyword evidence="7 14" id="KW-0560">Oxidoreductase</keyword>
<dbReference type="Pfam" id="PF14824">
    <property type="entry name" value="Sirohm_synth_M"/>
    <property type="match status" value="1"/>
</dbReference>
<comment type="catalytic activity">
    <reaction evidence="14">
        <text>uroporphyrinogen III + 2 S-adenosyl-L-methionine = precorrin-2 + 2 S-adenosyl-L-homocysteine + H(+)</text>
        <dbReference type="Rhea" id="RHEA:32459"/>
        <dbReference type="ChEBI" id="CHEBI:15378"/>
        <dbReference type="ChEBI" id="CHEBI:57308"/>
        <dbReference type="ChEBI" id="CHEBI:57856"/>
        <dbReference type="ChEBI" id="CHEBI:58827"/>
        <dbReference type="ChEBI" id="CHEBI:59789"/>
        <dbReference type="EC" id="2.1.1.107"/>
    </reaction>
</comment>
<feature type="binding site" evidence="14">
    <location>
        <begin position="302"/>
        <end position="304"/>
    </location>
    <ligand>
        <name>S-adenosyl-L-methionine</name>
        <dbReference type="ChEBI" id="CHEBI:59789"/>
    </ligand>
</feature>
<dbReference type="Gene3D" id="1.10.8.210">
    <property type="entry name" value="Sirohaem synthase, dimerisation domain"/>
    <property type="match status" value="1"/>
</dbReference>
<comment type="catalytic activity">
    <reaction evidence="14">
        <text>siroheme + 2 H(+) = sirohydrochlorin + Fe(2+)</text>
        <dbReference type="Rhea" id="RHEA:24360"/>
        <dbReference type="ChEBI" id="CHEBI:15378"/>
        <dbReference type="ChEBI" id="CHEBI:29033"/>
        <dbReference type="ChEBI" id="CHEBI:58351"/>
        <dbReference type="ChEBI" id="CHEBI:60052"/>
        <dbReference type="EC" id="4.99.1.4"/>
    </reaction>
</comment>
<feature type="region of interest" description="Precorrin-2 dehydrogenase / sirohydrochlorin ferrochelatase" evidence="14">
    <location>
        <begin position="1"/>
        <end position="202"/>
    </location>
</feature>
<evidence type="ECO:0000259" key="17">
    <source>
        <dbReference type="Pfam" id="PF10414"/>
    </source>
</evidence>
<keyword evidence="5 14" id="KW-0808">Transferase</keyword>
<dbReference type="InterPro" id="IPR014776">
    <property type="entry name" value="4pyrrole_Mease_sub2"/>
</dbReference>
<comment type="similarity">
    <text evidence="14">In the N-terminal section; belongs to the precorrin-2 dehydrogenase / sirohydrochlorin ferrochelatase family.</text>
</comment>
<dbReference type="HAMAP" id="MF_01646">
    <property type="entry name" value="Siroheme_synth"/>
    <property type="match status" value="1"/>
</dbReference>
<comment type="function">
    <text evidence="14">Multifunctional enzyme that catalyzes the SAM-dependent methylations of uroporphyrinogen III at position C-2 and C-7 to form precorrin-2 via precorrin-1. Then it catalyzes the NAD-dependent ring dehydrogenation of precorrin-2 to yield sirohydrochlorin. Finally, it catalyzes the ferrochelation of sirohydrochlorin to yield siroheme.</text>
</comment>
<comment type="similarity">
    <text evidence="2 15">Belongs to the precorrin methyltransferase family.</text>
</comment>
<feature type="domain" description="Tetrapyrrole methylase" evidence="16">
    <location>
        <begin position="219"/>
        <end position="428"/>
    </location>
</feature>
<dbReference type="InterPro" id="IPR050161">
    <property type="entry name" value="Siro_Cobalamin_biosynth"/>
</dbReference>
<comment type="catalytic activity">
    <reaction evidence="13 14">
        <text>precorrin-2 + NAD(+) = sirohydrochlorin + NADH + 2 H(+)</text>
        <dbReference type="Rhea" id="RHEA:15613"/>
        <dbReference type="ChEBI" id="CHEBI:15378"/>
        <dbReference type="ChEBI" id="CHEBI:57540"/>
        <dbReference type="ChEBI" id="CHEBI:57945"/>
        <dbReference type="ChEBI" id="CHEBI:58351"/>
        <dbReference type="ChEBI" id="CHEBI:58827"/>
        <dbReference type="EC" id="1.3.1.76"/>
    </reaction>
</comment>
<gene>
    <name evidence="14 19" type="primary">cysG</name>
    <name evidence="19" type="ORF">M8T91_07150</name>
</gene>
<evidence type="ECO:0000313" key="20">
    <source>
        <dbReference type="Proteomes" id="UP001321520"/>
    </source>
</evidence>
<feature type="binding site" evidence="14">
    <location>
        <begin position="43"/>
        <end position="44"/>
    </location>
    <ligand>
        <name>NAD(+)</name>
        <dbReference type="ChEBI" id="CHEBI:57540"/>
    </ligand>
</feature>
<dbReference type="InterPro" id="IPR014777">
    <property type="entry name" value="4pyrrole_Mease_sub1"/>
</dbReference>
<evidence type="ECO:0000256" key="12">
    <source>
        <dbReference type="ARBA" id="ARBA00025705"/>
    </source>
</evidence>
<dbReference type="GO" id="GO:0051266">
    <property type="term" value="F:sirohydrochlorin ferrochelatase activity"/>
    <property type="evidence" value="ECO:0007669"/>
    <property type="project" value="UniProtKB-EC"/>
</dbReference>
<comment type="pathway">
    <text evidence="14">Cofactor biosynthesis; adenosylcobalamin biosynthesis; precorrin-2 from uroporphyrinogen III: step 1/1.</text>
</comment>
<keyword evidence="14" id="KW-0597">Phosphoprotein</keyword>
<dbReference type="NCBIfam" id="NF004790">
    <property type="entry name" value="PRK06136.1"/>
    <property type="match status" value="1"/>
</dbReference>
<evidence type="ECO:0000259" key="18">
    <source>
        <dbReference type="Pfam" id="PF14824"/>
    </source>
</evidence>
<dbReference type="EC" id="4.99.1.4" evidence="14"/>
<organism evidence="19 20">
    <name type="scientific">Microbulbifer spongiae</name>
    <dbReference type="NCBI Taxonomy" id="2944933"/>
    <lineage>
        <taxon>Bacteria</taxon>
        <taxon>Pseudomonadati</taxon>
        <taxon>Pseudomonadota</taxon>
        <taxon>Gammaproteobacteria</taxon>
        <taxon>Cellvibrionales</taxon>
        <taxon>Microbulbiferaceae</taxon>
        <taxon>Microbulbifer</taxon>
    </lineage>
</organism>
<feature type="active site" description="Proton acceptor" evidence="14">
    <location>
        <position position="249"/>
    </location>
</feature>
<dbReference type="InterPro" id="IPR006366">
    <property type="entry name" value="CobA/CysG_C"/>
</dbReference>
<keyword evidence="9 14" id="KW-0456">Lyase</keyword>
<feature type="binding site" evidence="14">
    <location>
        <begin position="332"/>
        <end position="333"/>
    </location>
    <ligand>
        <name>S-adenosyl-L-methionine</name>
        <dbReference type="ChEBI" id="CHEBI:59789"/>
    </ligand>
</feature>
<proteinExistence type="inferred from homology"/>
<comment type="similarity">
    <text evidence="14">In the C-terminal section; belongs to the precorrin methyltransferase family.</text>
</comment>
<dbReference type="InterPro" id="IPR012409">
    <property type="entry name" value="Sirohaem_synth"/>
</dbReference>
<comment type="pathway">
    <text evidence="12 14">Porphyrin-containing compound metabolism; siroheme biosynthesis; precorrin-2 from uroporphyrinogen III: step 1/1.</text>
</comment>
<evidence type="ECO:0000256" key="3">
    <source>
        <dbReference type="ARBA" id="ARBA00022573"/>
    </source>
</evidence>
<evidence type="ECO:0000259" key="16">
    <source>
        <dbReference type="Pfam" id="PF00590"/>
    </source>
</evidence>
<dbReference type="InterPro" id="IPR028281">
    <property type="entry name" value="Sirohaem_synthase_central"/>
</dbReference>
<evidence type="ECO:0000256" key="2">
    <source>
        <dbReference type="ARBA" id="ARBA00005879"/>
    </source>
</evidence>
<dbReference type="InterPro" id="IPR035996">
    <property type="entry name" value="4pyrrol_Methylase_sf"/>
</dbReference>
<dbReference type="Pfam" id="PF13241">
    <property type="entry name" value="NAD_binding_7"/>
    <property type="match status" value="1"/>
</dbReference>
<dbReference type="InterPro" id="IPR019478">
    <property type="entry name" value="Sirohaem_synthase_dimer_dom"/>
</dbReference>
<evidence type="ECO:0000256" key="15">
    <source>
        <dbReference type="RuleBase" id="RU003960"/>
    </source>
</evidence>
<keyword evidence="20" id="KW-1185">Reference proteome</keyword>
<evidence type="ECO:0000256" key="5">
    <source>
        <dbReference type="ARBA" id="ARBA00022679"/>
    </source>
</evidence>
<dbReference type="PROSITE" id="PS00840">
    <property type="entry name" value="SUMT_2"/>
    <property type="match status" value="1"/>
</dbReference>
<dbReference type="Gene3D" id="3.30.950.10">
    <property type="entry name" value="Methyltransferase, Cobalt-precorrin-4 Transmethylase, Domain 2"/>
    <property type="match status" value="1"/>
</dbReference>